<protein>
    <submittedName>
        <fullName evidence="1">Uncharacterized protein</fullName>
    </submittedName>
</protein>
<accession>A0A6A4GNJ4</accession>
<reference evidence="1" key="1">
    <citation type="journal article" date="2019" name="Environ. Microbiol.">
        <title>Fungal ecological strategies reflected in gene transcription - a case study of two litter decomposers.</title>
        <authorList>
            <person name="Barbi F."/>
            <person name="Kohler A."/>
            <person name="Barry K."/>
            <person name="Baskaran P."/>
            <person name="Daum C."/>
            <person name="Fauchery L."/>
            <person name="Ihrmark K."/>
            <person name="Kuo A."/>
            <person name="LaButti K."/>
            <person name="Lipzen A."/>
            <person name="Morin E."/>
            <person name="Grigoriev I.V."/>
            <person name="Henrissat B."/>
            <person name="Lindahl B."/>
            <person name="Martin F."/>
        </authorList>
    </citation>
    <scope>NUCLEOTIDE SEQUENCE</scope>
    <source>
        <strain evidence="1">JB14</strain>
    </source>
</reference>
<organism evidence="1 2">
    <name type="scientific">Gymnopus androsaceus JB14</name>
    <dbReference type="NCBI Taxonomy" id="1447944"/>
    <lineage>
        <taxon>Eukaryota</taxon>
        <taxon>Fungi</taxon>
        <taxon>Dikarya</taxon>
        <taxon>Basidiomycota</taxon>
        <taxon>Agaricomycotina</taxon>
        <taxon>Agaricomycetes</taxon>
        <taxon>Agaricomycetidae</taxon>
        <taxon>Agaricales</taxon>
        <taxon>Marasmiineae</taxon>
        <taxon>Omphalotaceae</taxon>
        <taxon>Gymnopus</taxon>
    </lineage>
</organism>
<sequence length="329" mass="37183">MDFLENHKEVYTTNQTDDHDDTYATNDNPLYDLLTPISPDHTIFSVGLNASSSGHDTIDMDPPNSELDPMLNLGANFYPYLYAKVQQPAQHYVRSACIHDIPFKSTARPETCLPQMWTPNQLLKKSWDSDEEDLERERLVHAERIIPLWPGVSRSVRAQSILCAIAQAIIEHVRRSISMGHDFIRQVFRSRYPGGIYIEACGMSPDNHILAAYFRSIDGFRYENIKSALPKYSLAHGVFLNCPSSCTRSTKRAARWKLGIDQKRVYIGRMSELSYAMRLIKHGALNVSSWCYPGSSSLHWSNANIHKSDKTSSTTSQDTIGVLIARAVS</sequence>
<keyword evidence="2" id="KW-1185">Reference proteome</keyword>
<proteinExistence type="predicted"/>
<gene>
    <name evidence="1" type="ORF">BT96DRAFT_1005407</name>
</gene>
<name>A0A6A4GNJ4_9AGAR</name>
<dbReference type="AlphaFoldDB" id="A0A6A4GNJ4"/>
<evidence type="ECO:0000313" key="1">
    <source>
        <dbReference type="EMBL" id="KAE9387148.1"/>
    </source>
</evidence>
<dbReference type="Proteomes" id="UP000799118">
    <property type="component" value="Unassembled WGS sequence"/>
</dbReference>
<dbReference type="EMBL" id="ML769820">
    <property type="protein sequence ID" value="KAE9387148.1"/>
    <property type="molecule type" value="Genomic_DNA"/>
</dbReference>
<evidence type="ECO:0000313" key="2">
    <source>
        <dbReference type="Proteomes" id="UP000799118"/>
    </source>
</evidence>